<sequence>MKLLLLLLFSFLSSIDACIPTSPAAIPPPPFQSCPMLTEERFDPTVVTSFNANGCVVRTYTCTVSPPPRTSRGNTSCC</sequence>
<keyword evidence="2" id="KW-1185">Reference proteome</keyword>
<name>A0A2A6D2F1_PRIPA</name>
<proteinExistence type="predicted"/>
<reference evidence="1" key="2">
    <citation type="submission" date="2022-06" db="UniProtKB">
        <authorList>
            <consortium name="EnsemblMetazoa"/>
        </authorList>
    </citation>
    <scope>IDENTIFICATION</scope>
    <source>
        <strain evidence="1">PS312</strain>
    </source>
</reference>
<evidence type="ECO:0000313" key="1">
    <source>
        <dbReference type="EnsemblMetazoa" id="PPA32310.1"/>
    </source>
</evidence>
<reference evidence="2" key="1">
    <citation type="journal article" date="2008" name="Nat. Genet.">
        <title>The Pristionchus pacificus genome provides a unique perspective on nematode lifestyle and parasitism.</title>
        <authorList>
            <person name="Dieterich C."/>
            <person name="Clifton S.W."/>
            <person name="Schuster L.N."/>
            <person name="Chinwalla A."/>
            <person name="Delehaunty K."/>
            <person name="Dinkelacker I."/>
            <person name="Fulton L."/>
            <person name="Fulton R."/>
            <person name="Godfrey J."/>
            <person name="Minx P."/>
            <person name="Mitreva M."/>
            <person name="Roeseler W."/>
            <person name="Tian H."/>
            <person name="Witte H."/>
            <person name="Yang S.P."/>
            <person name="Wilson R.K."/>
            <person name="Sommer R.J."/>
        </authorList>
    </citation>
    <scope>NUCLEOTIDE SEQUENCE [LARGE SCALE GENOMIC DNA]</scope>
    <source>
        <strain evidence="2">PS312</strain>
    </source>
</reference>
<accession>A0A2A6D2F1</accession>
<organism evidence="1 2">
    <name type="scientific">Pristionchus pacificus</name>
    <name type="common">Parasitic nematode worm</name>
    <dbReference type="NCBI Taxonomy" id="54126"/>
    <lineage>
        <taxon>Eukaryota</taxon>
        <taxon>Metazoa</taxon>
        <taxon>Ecdysozoa</taxon>
        <taxon>Nematoda</taxon>
        <taxon>Chromadorea</taxon>
        <taxon>Rhabditida</taxon>
        <taxon>Rhabditina</taxon>
        <taxon>Diplogasteromorpha</taxon>
        <taxon>Diplogasteroidea</taxon>
        <taxon>Neodiplogasteridae</taxon>
        <taxon>Pristionchus</taxon>
    </lineage>
</organism>
<protein>
    <submittedName>
        <fullName evidence="1">Uncharacterized protein</fullName>
    </submittedName>
</protein>
<evidence type="ECO:0000313" key="2">
    <source>
        <dbReference type="Proteomes" id="UP000005239"/>
    </source>
</evidence>
<accession>A0A8R1YNC0</accession>
<gene>
    <name evidence="1" type="primary">WBGene00205171</name>
</gene>
<dbReference type="Proteomes" id="UP000005239">
    <property type="component" value="Unassembled WGS sequence"/>
</dbReference>
<dbReference type="AlphaFoldDB" id="A0A2A6D2F1"/>
<dbReference type="EnsemblMetazoa" id="PPA32310.1">
    <property type="protein sequence ID" value="PPA32310.1"/>
    <property type="gene ID" value="WBGene00205171"/>
</dbReference>